<keyword evidence="3" id="KW-1185">Reference proteome</keyword>
<proteinExistence type="predicted"/>
<comment type="caution">
    <text evidence="2">The sequence shown here is derived from an EMBL/GenBank/DDBJ whole genome shotgun (WGS) entry which is preliminary data.</text>
</comment>
<organism evidence="2 3">
    <name type="scientific">Flavipsychrobacter stenotrophus</name>
    <dbReference type="NCBI Taxonomy" id="2077091"/>
    <lineage>
        <taxon>Bacteria</taxon>
        <taxon>Pseudomonadati</taxon>
        <taxon>Bacteroidota</taxon>
        <taxon>Chitinophagia</taxon>
        <taxon>Chitinophagales</taxon>
        <taxon>Chitinophagaceae</taxon>
        <taxon>Flavipsychrobacter</taxon>
    </lineage>
</organism>
<feature type="transmembrane region" description="Helical" evidence="1">
    <location>
        <begin position="108"/>
        <end position="132"/>
    </location>
</feature>
<accession>A0A2S7SUT9</accession>
<dbReference type="EMBL" id="PPSL01000003">
    <property type="protein sequence ID" value="PQJ10653.1"/>
    <property type="molecule type" value="Genomic_DNA"/>
</dbReference>
<keyword evidence="1" id="KW-1133">Transmembrane helix</keyword>
<name>A0A2S7SUT9_9BACT</name>
<feature type="transmembrane region" description="Helical" evidence="1">
    <location>
        <begin position="138"/>
        <end position="156"/>
    </location>
</feature>
<evidence type="ECO:0000313" key="3">
    <source>
        <dbReference type="Proteomes" id="UP000239872"/>
    </source>
</evidence>
<reference evidence="2 3" key="1">
    <citation type="submission" date="2018-01" db="EMBL/GenBank/DDBJ databases">
        <title>A novel member of the phylum Bacteroidetes isolated from glacier ice.</title>
        <authorList>
            <person name="Liu Q."/>
            <person name="Xin Y.-H."/>
        </authorList>
    </citation>
    <scope>NUCLEOTIDE SEQUENCE [LARGE SCALE GENOMIC DNA]</scope>
    <source>
        <strain evidence="2 3">RB1R16</strain>
    </source>
</reference>
<dbReference type="AlphaFoldDB" id="A0A2S7SUT9"/>
<dbReference type="Proteomes" id="UP000239872">
    <property type="component" value="Unassembled WGS sequence"/>
</dbReference>
<gene>
    <name evidence="2" type="ORF">CJD36_011815</name>
</gene>
<sequence>MSYMLLLPYHRFTFSTPLTSTEVIERMQEQVGPTISTAMMGKGRGEFDPFSEAEEMVYPYNGAVYEDYFAISRSVRGFPMPVIWGTVFEQNNLTYVSVVVKPDMSEQFIVLFLFLSIPLLACIGAITSLLLNGFDPKMLAGIGIFVIPYSLLLILFRNEQNINRSFLVEVLNGKIV</sequence>
<evidence type="ECO:0000256" key="1">
    <source>
        <dbReference type="SAM" id="Phobius"/>
    </source>
</evidence>
<keyword evidence="1" id="KW-0472">Membrane</keyword>
<keyword evidence="1" id="KW-0812">Transmembrane</keyword>
<evidence type="ECO:0000313" key="2">
    <source>
        <dbReference type="EMBL" id="PQJ10653.1"/>
    </source>
</evidence>
<protein>
    <submittedName>
        <fullName evidence="2">Uncharacterized protein</fullName>
    </submittedName>
</protein>